<dbReference type="NCBIfam" id="TIGR02595">
    <property type="entry name" value="PEP_CTERM"/>
    <property type="match status" value="1"/>
</dbReference>
<reference evidence="3 4" key="1">
    <citation type="submission" date="2019-05" db="EMBL/GenBank/DDBJ databases">
        <title>Draft Genome Sequences of Six Type Strains of the Genus Massilia.</title>
        <authorList>
            <person name="Miess H."/>
            <person name="Frediansyhah A."/>
            <person name="Gross H."/>
        </authorList>
    </citation>
    <scope>NUCLEOTIDE SEQUENCE [LARGE SCALE GENOMIC DNA]</scope>
    <source>
        <strain evidence="3 4">DSMZ 26121</strain>
    </source>
</reference>
<accession>A0A4P8HU04</accession>
<protein>
    <submittedName>
        <fullName evidence="3">PEP-CTERM sorting domain-containing protein</fullName>
    </submittedName>
</protein>
<sequence>MTFTATSATTGIDDAVETQWTDSTFIEHGERYNFAYTLRDEVVFENGMQSIYHYRDVTYDVAGHMRDWTLLNVDGMASGAHSVQFAVTGTLDATQMSRLVDGGDLSFQVFLSLGGSYAPGTVPEYPDLVQPPAPPVFADTSSGTPVDLSVSAYYDPEQLHYIANVHQTFTAPRDLAAYDHSYLIYANEELLSDQAAFMIHGPGYDAGTRNLGYSEFLGIDVLPVPEPGTWMMLVAGAGVLAAWRRSR</sequence>
<dbReference type="Proteomes" id="UP000298763">
    <property type="component" value="Chromosome"/>
</dbReference>
<dbReference type="AlphaFoldDB" id="A0A4P8HU04"/>
<feature type="domain" description="Ice-binding protein C-terminal" evidence="1">
    <location>
        <begin position="223"/>
        <end position="245"/>
    </location>
</feature>
<name>A0A4P8HU04_9BURK</name>
<organism evidence="2 5">
    <name type="scientific">Pseudoduganella umbonata</name>
    <dbReference type="NCBI Taxonomy" id="864828"/>
    <lineage>
        <taxon>Bacteria</taxon>
        <taxon>Pseudomonadati</taxon>
        <taxon>Pseudomonadota</taxon>
        <taxon>Betaproteobacteria</taxon>
        <taxon>Burkholderiales</taxon>
        <taxon>Oxalobacteraceae</taxon>
        <taxon>Telluria group</taxon>
        <taxon>Pseudoduganella</taxon>
    </lineage>
</organism>
<dbReference type="RefSeq" id="WP_137315047.1">
    <property type="nucleotide sequence ID" value="NZ_CP040017.1"/>
</dbReference>
<evidence type="ECO:0000259" key="1">
    <source>
        <dbReference type="Pfam" id="PF07589"/>
    </source>
</evidence>
<evidence type="ECO:0000313" key="5">
    <source>
        <dbReference type="Proteomes" id="UP000584325"/>
    </source>
</evidence>
<dbReference type="Proteomes" id="UP000584325">
    <property type="component" value="Unassembled WGS sequence"/>
</dbReference>
<keyword evidence="4" id="KW-1185">Reference proteome</keyword>
<dbReference type="EMBL" id="JACHXS010000002">
    <property type="protein sequence ID" value="MBB3220247.1"/>
    <property type="molecule type" value="Genomic_DNA"/>
</dbReference>
<evidence type="ECO:0000313" key="4">
    <source>
        <dbReference type="Proteomes" id="UP000298763"/>
    </source>
</evidence>
<dbReference type="Pfam" id="PF07589">
    <property type="entry name" value="PEP-CTERM"/>
    <property type="match status" value="1"/>
</dbReference>
<reference evidence="2 5" key="2">
    <citation type="submission" date="2020-08" db="EMBL/GenBank/DDBJ databases">
        <title>Genomic Encyclopedia of Type Strains, Phase III (KMG-III): the genomes of soil and plant-associated and newly described type strains.</title>
        <authorList>
            <person name="Whitman W."/>
        </authorList>
    </citation>
    <scope>NUCLEOTIDE SEQUENCE [LARGE SCALE GENOMIC DNA]</scope>
    <source>
        <strain evidence="2 5">CECT 7753</strain>
    </source>
</reference>
<evidence type="ECO:0000313" key="3">
    <source>
        <dbReference type="EMBL" id="QCP12208.1"/>
    </source>
</evidence>
<evidence type="ECO:0000313" key="2">
    <source>
        <dbReference type="EMBL" id="MBB3220247.1"/>
    </source>
</evidence>
<dbReference type="EMBL" id="CP040017">
    <property type="protein sequence ID" value="QCP12208.1"/>
    <property type="molecule type" value="Genomic_DNA"/>
</dbReference>
<proteinExistence type="predicted"/>
<gene>
    <name evidence="3" type="ORF">FCL38_18595</name>
    <name evidence="2" type="ORF">FHS02_001046</name>
</gene>
<dbReference type="InterPro" id="IPR013424">
    <property type="entry name" value="Ice-binding_C"/>
</dbReference>
<dbReference type="OrthoDB" id="8910694at2"/>